<feature type="region of interest" description="Disordered" evidence="1">
    <location>
        <begin position="1"/>
        <end position="121"/>
    </location>
</feature>
<dbReference type="Proteomes" id="UP000019473">
    <property type="component" value="Unassembled WGS sequence"/>
</dbReference>
<dbReference type="OrthoDB" id="3522351at2759"/>
<dbReference type="eggNOG" id="ENOG502SI27">
    <property type="taxonomic scope" value="Eukaryota"/>
</dbReference>
<name>W9WVV0_9EURO</name>
<dbReference type="STRING" id="1182544.W9WVV0"/>
<organism evidence="3 4">
    <name type="scientific">Cladophialophora yegresii CBS 114405</name>
    <dbReference type="NCBI Taxonomy" id="1182544"/>
    <lineage>
        <taxon>Eukaryota</taxon>
        <taxon>Fungi</taxon>
        <taxon>Dikarya</taxon>
        <taxon>Ascomycota</taxon>
        <taxon>Pezizomycotina</taxon>
        <taxon>Eurotiomycetes</taxon>
        <taxon>Chaetothyriomycetidae</taxon>
        <taxon>Chaetothyriales</taxon>
        <taxon>Herpotrichiellaceae</taxon>
        <taxon>Cladophialophora</taxon>
    </lineage>
</organism>
<feature type="transmembrane region" description="Helical" evidence="2">
    <location>
        <begin position="264"/>
        <end position="289"/>
    </location>
</feature>
<dbReference type="PANTHER" id="PTHR37544">
    <property type="entry name" value="SPRAY-RELATED"/>
    <property type="match status" value="1"/>
</dbReference>
<comment type="caution">
    <text evidence="3">The sequence shown here is derived from an EMBL/GenBank/DDBJ whole genome shotgun (WGS) entry which is preliminary data.</text>
</comment>
<keyword evidence="2" id="KW-1133">Transmembrane helix</keyword>
<evidence type="ECO:0000256" key="1">
    <source>
        <dbReference type="SAM" id="MobiDB-lite"/>
    </source>
</evidence>
<feature type="transmembrane region" description="Helical" evidence="2">
    <location>
        <begin position="197"/>
        <end position="218"/>
    </location>
</feature>
<dbReference type="HOGENOM" id="CLU_019838_0_0_1"/>
<accession>W9WVV0</accession>
<dbReference type="AlphaFoldDB" id="W9WVV0"/>
<dbReference type="RefSeq" id="XP_007755048.1">
    <property type="nucleotide sequence ID" value="XM_007756858.1"/>
</dbReference>
<evidence type="ECO:0000313" key="4">
    <source>
        <dbReference type="Proteomes" id="UP000019473"/>
    </source>
</evidence>
<dbReference type="EMBL" id="AMGW01000002">
    <property type="protein sequence ID" value="EXJ62394.1"/>
    <property type="molecule type" value="Genomic_DNA"/>
</dbReference>
<dbReference type="Pfam" id="PF11915">
    <property type="entry name" value="DUF3433"/>
    <property type="match status" value="1"/>
</dbReference>
<protein>
    <submittedName>
        <fullName evidence="3">Uncharacterized protein</fullName>
    </submittedName>
</protein>
<dbReference type="InterPro" id="IPR021840">
    <property type="entry name" value="DUF3433"/>
</dbReference>
<dbReference type="PANTHER" id="PTHR37544:SF3">
    <property type="entry name" value="SPRAY"/>
    <property type="match status" value="1"/>
</dbReference>
<proteinExistence type="predicted"/>
<evidence type="ECO:0000256" key="2">
    <source>
        <dbReference type="SAM" id="Phobius"/>
    </source>
</evidence>
<keyword evidence="4" id="KW-1185">Reference proteome</keyword>
<feature type="transmembrane region" description="Helical" evidence="2">
    <location>
        <begin position="144"/>
        <end position="168"/>
    </location>
</feature>
<keyword evidence="2" id="KW-0472">Membrane</keyword>
<dbReference type="VEuPathDB" id="FungiDB:A1O7_02829"/>
<reference evidence="3 4" key="1">
    <citation type="submission" date="2013-03" db="EMBL/GenBank/DDBJ databases">
        <title>The Genome Sequence of Cladophialophora yegresii CBS 114405.</title>
        <authorList>
            <consortium name="The Broad Institute Genomics Platform"/>
            <person name="Cuomo C."/>
            <person name="de Hoog S."/>
            <person name="Gorbushina A."/>
            <person name="Walker B."/>
            <person name="Young S.K."/>
            <person name="Zeng Q."/>
            <person name="Gargeya S."/>
            <person name="Fitzgerald M."/>
            <person name="Haas B."/>
            <person name="Abouelleil A."/>
            <person name="Allen A.W."/>
            <person name="Alvarado L."/>
            <person name="Arachchi H.M."/>
            <person name="Berlin A.M."/>
            <person name="Chapman S.B."/>
            <person name="Gainer-Dewar J."/>
            <person name="Goldberg J."/>
            <person name="Griggs A."/>
            <person name="Gujja S."/>
            <person name="Hansen M."/>
            <person name="Howarth C."/>
            <person name="Imamovic A."/>
            <person name="Ireland A."/>
            <person name="Larimer J."/>
            <person name="McCowan C."/>
            <person name="Murphy C."/>
            <person name="Pearson M."/>
            <person name="Poon T.W."/>
            <person name="Priest M."/>
            <person name="Roberts A."/>
            <person name="Saif S."/>
            <person name="Shea T."/>
            <person name="Sisk P."/>
            <person name="Sykes S."/>
            <person name="Wortman J."/>
            <person name="Nusbaum C."/>
            <person name="Birren B."/>
        </authorList>
    </citation>
    <scope>NUCLEOTIDE SEQUENCE [LARGE SCALE GENOMIC DNA]</scope>
    <source>
        <strain evidence="3 4">CBS 114405</strain>
    </source>
</reference>
<feature type="compositionally biased region" description="Polar residues" evidence="1">
    <location>
        <begin position="111"/>
        <end position="121"/>
    </location>
</feature>
<gene>
    <name evidence="3" type="ORF">A1O7_02829</name>
</gene>
<feature type="compositionally biased region" description="Low complexity" evidence="1">
    <location>
        <begin position="10"/>
        <end position="43"/>
    </location>
</feature>
<dbReference type="GeneID" id="19177433"/>
<sequence>MSSAQTPPVNQAAGSPAGASNSSTSGTSTTTPPSSQATGSTASRLVISGQPQPPIHLSTLPAVPPATSNATHAAPATPLPPTIQQNTVTSGTSQSTAVPTSTSNHPPPQTTLPNGPQSQAPQGTFIRRFWRFYTKSKPKEWTTFWLTPHGLLGFLLSDLGLIGGITAIKIVSHSKRGLADVSDSTNTVLNYPVGQSLWWTFFPVLIFQIFGLYFAAIIDSRGERQPFVALRRPGGADTKTSILLDYRSKVAAVRPLAAFRNRHWMLGVSFLAALLISLFLSSLASHLLIANIVPMVDTTLTHLSSTFQPYDFGYDSDLTPVLDVVSSTLVYGGLFPAWTTSNMSFQSFDRPPMSLKPSILAAYLADTTAYSARLQCRSLAKAEYVFTQTDDGTGWDFGAQDHGCDFSPTLIIATAGFQNYVQTFSNVSCSLDAGLSRLFVLAAHTPDPDTIKPSEVTVLSCRTAYFKHSGTLNVTYTLDGSSAVINSFQEHEHGLQPLDNPMPVYYQNFERQLHQPSILDDTATTSATNFGRLILAHARKQAPRSSFNPRAMLNATSVLFTAAHAVMVSSFLWQAGGGATAESTVQGSLSIPTMRLVVVDSIANVLLSTLAVLAVLTVWIAVDLVNNETSLFEEPTGLLGSAILLHESSVNALAADLRSDPEAAQDGKALAHARRPRRLWGRNLPWGTYRDDVRKKKWSVEKWNMPSETKIVEV</sequence>
<evidence type="ECO:0000313" key="3">
    <source>
        <dbReference type="EMBL" id="EXJ62394.1"/>
    </source>
</evidence>
<keyword evidence="2" id="KW-0812">Transmembrane</keyword>
<feature type="compositionally biased region" description="Polar residues" evidence="1">
    <location>
        <begin position="83"/>
        <end position="104"/>
    </location>
</feature>